<dbReference type="Proteomes" id="UP000199391">
    <property type="component" value="Unassembled WGS sequence"/>
</dbReference>
<evidence type="ECO:0000259" key="2">
    <source>
        <dbReference type="PROSITE" id="PS50853"/>
    </source>
</evidence>
<dbReference type="InterPro" id="IPR050964">
    <property type="entry name" value="Striated_Muscle_Regulatory"/>
</dbReference>
<feature type="domain" description="Fibronectin type-III" evidence="2">
    <location>
        <begin position="232"/>
        <end position="324"/>
    </location>
</feature>
<keyword evidence="4" id="KW-1185">Reference proteome</keyword>
<dbReference type="PROSITE" id="PS50853">
    <property type="entry name" value="FN3"/>
    <property type="match status" value="2"/>
</dbReference>
<dbReference type="Pfam" id="PF13946">
    <property type="entry name" value="DUF4214"/>
    <property type="match status" value="1"/>
</dbReference>
<dbReference type="InterPro" id="IPR025924">
    <property type="entry name" value="YHYH_dom"/>
</dbReference>
<dbReference type="SMART" id="SM00060">
    <property type="entry name" value="FN3"/>
    <property type="match status" value="2"/>
</dbReference>
<dbReference type="OrthoDB" id="480426at2"/>
<dbReference type="InterPro" id="IPR013783">
    <property type="entry name" value="Ig-like_fold"/>
</dbReference>
<evidence type="ECO:0000313" key="4">
    <source>
        <dbReference type="Proteomes" id="UP000199391"/>
    </source>
</evidence>
<organism evidence="3 4">
    <name type="scientific">Pseudoduganella namucuonensis</name>
    <dbReference type="NCBI Taxonomy" id="1035707"/>
    <lineage>
        <taxon>Bacteria</taxon>
        <taxon>Pseudomonadati</taxon>
        <taxon>Pseudomonadota</taxon>
        <taxon>Betaproteobacteria</taxon>
        <taxon>Burkholderiales</taxon>
        <taxon>Oxalobacteraceae</taxon>
        <taxon>Telluria group</taxon>
        <taxon>Pseudoduganella</taxon>
    </lineage>
</organism>
<dbReference type="AlphaFoldDB" id="A0A1I7GEB9"/>
<dbReference type="PANTHER" id="PTHR13817">
    <property type="entry name" value="TITIN"/>
    <property type="match status" value="1"/>
</dbReference>
<evidence type="ECO:0000313" key="3">
    <source>
        <dbReference type="EMBL" id="SFU46661.1"/>
    </source>
</evidence>
<dbReference type="InterPro" id="IPR025282">
    <property type="entry name" value="DUF4214"/>
</dbReference>
<gene>
    <name evidence="3" type="ORF">SAMN05216552_1003260</name>
</gene>
<dbReference type="InterPro" id="IPR036116">
    <property type="entry name" value="FN3_sf"/>
</dbReference>
<dbReference type="EMBL" id="FPBO01000003">
    <property type="protein sequence ID" value="SFU46661.1"/>
    <property type="molecule type" value="Genomic_DNA"/>
</dbReference>
<keyword evidence="1" id="KW-0677">Repeat</keyword>
<protein>
    <submittedName>
        <fullName evidence="3">Fibronectin type III domain-containing protein</fullName>
    </submittedName>
</protein>
<sequence length="688" mass="68234">MKARTTTTAALTALILAACGGGSDTPGLGARLLGGAVLGATVAGNGVSTVTFSGNASRYTIAASGAGYTVTDTEGGEGVVGVTRTQRLQFADTNVTLDVDGIPGKAYRLYQAAFNRVPDAAGLGYWISVMDDGASMSSVAASFIASAEFKSLYGANPGNGALVTAFYTNVLHRAPEQAGYLYWLDVLDRKLSPVEDVLANFSAGKENYDAVLPSIQGGIGYTPLSRVAADSVPGAPVIGAATAGNGSATVAFTAPASNGGKAITAYTATCAGGGASKSATGAGSPLTVTGLANGVAHACTVKAANALGSGAASASVGVTPAGPAVTVPGAPAIGAATAGNGSASIAFTAPASTGGAAISGYTASCVGGGATRTGAGTASPVAVTGLVNGTAYSCSVTAANSAGSGAASGTVGVTPVATTTSSSITGHLFCPHSASVLNTTVNLTSTVAMSCTTSQRTITGNGVPDHVIGAFPNSGNPNTVKAITVKFSNTLNPAVASATGTAVAHILGFANNSVKFDPSTAESYQNAGVWKIEALNQTYFPFGVDSSNAHVQPDGAYHYHGMPEGYITKLNKGTAMTLVGFAVDGFPIYARYGHSTATDAASAVKVMTASYRMKTSPSSGRPSTGIAPMGTFTQDYEYVAGLGDLDECNGRTGVTPEFPNGIYHYYITDGYPYIQRCVKGTAASTTGP</sequence>
<feature type="domain" description="Fibronectin type-III" evidence="2">
    <location>
        <begin position="327"/>
        <end position="418"/>
    </location>
</feature>
<dbReference type="PANTHER" id="PTHR13817:SF151">
    <property type="entry name" value="TITIN"/>
    <property type="match status" value="1"/>
</dbReference>
<name>A0A1I7GEB9_9BURK</name>
<dbReference type="SUPFAM" id="SSF49265">
    <property type="entry name" value="Fibronectin type III"/>
    <property type="match status" value="1"/>
</dbReference>
<dbReference type="STRING" id="1035707.SAMN05216552_1003260"/>
<dbReference type="RefSeq" id="WP_093554220.1">
    <property type="nucleotide sequence ID" value="NZ_FPBO01000003.1"/>
</dbReference>
<evidence type="ECO:0000256" key="1">
    <source>
        <dbReference type="ARBA" id="ARBA00022737"/>
    </source>
</evidence>
<dbReference type="Pfam" id="PF14240">
    <property type="entry name" value="YHYH"/>
    <property type="match status" value="1"/>
</dbReference>
<dbReference type="InterPro" id="IPR003961">
    <property type="entry name" value="FN3_dom"/>
</dbReference>
<reference evidence="4" key="1">
    <citation type="submission" date="2016-10" db="EMBL/GenBank/DDBJ databases">
        <authorList>
            <person name="Varghese N."/>
            <person name="Submissions S."/>
        </authorList>
    </citation>
    <scope>NUCLEOTIDE SEQUENCE [LARGE SCALE GENOMIC DNA]</scope>
    <source>
        <strain evidence="4">CGMCC 1.11014</strain>
    </source>
</reference>
<proteinExistence type="predicted"/>
<accession>A0A1I7GEB9</accession>
<dbReference type="PROSITE" id="PS51257">
    <property type="entry name" value="PROKAR_LIPOPROTEIN"/>
    <property type="match status" value="1"/>
</dbReference>
<dbReference type="Gene3D" id="2.60.40.10">
    <property type="entry name" value="Immunoglobulins"/>
    <property type="match status" value="2"/>
</dbReference>